<evidence type="ECO:0000313" key="2">
    <source>
        <dbReference type="EMBL" id="CAG8525727.1"/>
    </source>
</evidence>
<dbReference type="AlphaFoldDB" id="A0A9N9ACQ4"/>
<name>A0A9N9ACQ4_9GLOM</name>
<dbReference type="EMBL" id="CAJVPL010000739">
    <property type="protein sequence ID" value="CAG8525727.1"/>
    <property type="molecule type" value="Genomic_DNA"/>
</dbReference>
<organism evidence="2 3">
    <name type="scientific">Ambispora gerdemannii</name>
    <dbReference type="NCBI Taxonomy" id="144530"/>
    <lineage>
        <taxon>Eukaryota</taxon>
        <taxon>Fungi</taxon>
        <taxon>Fungi incertae sedis</taxon>
        <taxon>Mucoromycota</taxon>
        <taxon>Glomeromycotina</taxon>
        <taxon>Glomeromycetes</taxon>
        <taxon>Archaeosporales</taxon>
        <taxon>Ambisporaceae</taxon>
        <taxon>Ambispora</taxon>
    </lineage>
</organism>
<keyword evidence="3" id="KW-1185">Reference proteome</keyword>
<sequence>MEEEYDNDTASSFSDTFNANNETPITITGISPADNHKNIADNN</sequence>
<proteinExistence type="predicted"/>
<comment type="caution">
    <text evidence="2">The sequence shown here is derived from an EMBL/GenBank/DDBJ whole genome shotgun (WGS) entry which is preliminary data.</text>
</comment>
<protein>
    <submittedName>
        <fullName evidence="2">5881_t:CDS:1</fullName>
    </submittedName>
</protein>
<feature type="compositionally biased region" description="Polar residues" evidence="1">
    <location>
        <begin position="8"/>
        <end position="29"/>
    </location>
</feature>
<reference evidence="2" key="1">
    <citation type="submission" date="2021-06" db="EMBL/GenBank/DDBJ databases">
        <authorList>
            <person name="Kallberg Y."/>
            <person name="Tangrot J."/>
            <person name="Rosling A."/>
        </authorList>
    </citation>
    <scope>NUCLEOTIDE SEQUENCE</scope>
    <source>
        <strain evidence="2">MT106</strain>
    </source>
</reference>
<gene>
    <name evidence="2" type="ORF">AGERDE_LOCUS5466</name>
</gene>
<evidence type="ECO:0000313" key="3">
    <source>
        <dbReference type="Proteomes" id="UP000789831"/>
    </source>
</evidence>
<feature type="region of interest" description="Disordered" evidence="1">
    <location>
        <begin position="1"/>
        <end position="43"/>
    </location>
</feature>
<evidence type="ECO:0000256" key="1">
    <source>
        <dbReference type="SAM" id="MobiDB-lite"/>
    </source>
</evidence>
<accession>A0A9N9ACQ4</accession>
<feature type="non-terminal residue" evidence="2">
    <location>
        <position position="43"/>
    </location>
</feature>
<dbReference type="Proteomes" id="UP000789831">
    <property type="component" value="Unassembled WGS sequence"/>
</dbReference>
<feature type="compositionally biased region" description="Basic and acidic residues" evidence="1">
    <location>
        <begin position="34"/>
        <end position="43"/>
    </location>
</feature>